<dbReference type="InterPro" id="IPR007890">
    <property type="entry name" value="CHASE2"/>
</dbReference>
<evidence type="ECO:0000259" key="2">
    <source>
        <dbReference type="SMART" id="SM01080"/>
    </source>
</evidence>
<dbReference type="EMBL" id="JADEXS010000063">
    <property type="protein sequence ID" value="MBE9022176.1"/>
    <property type="molecule type" value="Genomic_DNA"/>
</dbReference>
<dbReference type="SUPFAM" id="SSF55874">
    <property type="entry name" value="ATPase domain of HSP90 chaperone/DNA topoisomerase II/histidine kinase"/>
    <property type="match status" value="1"/>
</dbReference>
<dbReference type="Pfam" id="PF05226">
    <property type="entry name" value="CHASE2"/>
    <property type="match status" value="1"/>
</dbReference>
<keyword evidence="1" id="KW-0812">Transmembrane</keyword>
<feature type="transmembrane region" description="Helical" evidence="1">
    <location>
        <begin position="333"/>
        <end position="350"/>
    </location>
</feature>
<feature type="transmembrane region" description="Helical" evidence="1">
    <location>
        <begin position="15"/>
        <end position="36"/>
    </location>
</feature>
<dbReference type="SMART" id="SM01080">
    <property type="entry name" value="CHASE2"/>
    <property type="match status" value="1"/>
</dbReference>
<dbReference type="Proteomes" id="UP000622533">
    <property type="component" value="Unassembled WGS sequence"/>
</dbReference>
<keyword evidence="1" id="KW-0472">Membrane</keyword>
<organism evidence="3 4">
    <name type="scientific">Desmonostoc muscorum LEGE 12446</name>
    <dbReference type="NCBI Taxonomy" id="1828758"/>
    <lineage>
        <taxon>Bacteria</taxon>
        <taxon>Bacillati</taxon>
        <taxon>Cyanobacteriota</taxon>
        <taxon>Cyanophyceae</taxon>
        <taxon>Nostocales</taxon>
        <taxon>Nostocaceae</taxon>
        <taxon>Desmonostoc</taxon>
    </lineage>
</organism>
<dbReference type="RefSeq" id="WP_193914694.1">
    <property type="nucleotide sequence ID" value="NZ_JADEXS020000001.1"/>
</dbReference>
<evidence type="ECO:0000313" key="3">
    <source>
        <dbReference type="EMBL" id="MBE9022176.1"/>
    </source>
</evidence>
<dbReference type="Gene3D" id="3.30.565.10">
    <property type="entry name" value="Histidine kinase-like ATPase, C-terminal domain"/>
    <property type="match status" value="1"/>
</dbReference>
<name>A0A8J6ZN85_DESMC</name>
<feature type="transmembrane region" description="Helical" evidence="1">
    <location>
        <begin position="357"/>
        <end position="381"/>
    </location>
</feature>
<gene>
    <name evidence="3" type="ORF">IQ276_06930</name>
</gene>
<sequence>MVWVNWRKIHNEIKILLLASLPGTTFLTIVVIARFYGFLQDFELMALDTFLRLRPGEATDDKVVIVGINEEDIRSVGKYPIPDREIAALINEIEKHKPIAIGLDIVRDIPVEPGNKELVEVFQNYKNLIGIEKLLPPDPISPPPQLPPNQIGFSDTVVDKDSKYRRYLLSTPSAKNPQNPEEDKDSFGLKLAQAYLSHEGINIEREIIEYKIRFQTTELPRFLANTGGYINANDSGFKILVNFRAGSKPFNFLSLNDIKNENFNPRLLQGKIVIIGIAATSVKDFVNTSAIVNEEKSGQIYGIEFHAHACSQIINAVINGRPLLQAWSDEWEYIWIIIWGCYPIIIFWLTQSLWKNLLAVVIIALALFSLGLLLISFGWWIPIAPSLLTLTINGLGLSGFAFALYKHNQLFQIQMNERQNTIERAFTVIHNGPLQTLANVLRQMQTQDLPYQELKSQLEKLNYEIREIGEYLKLEALSQDESLRLGSGLKLDLKRPIHELFYAVYTSTLERHDLEYLKNVKLKIRTFEPVDDKYLSVNNKQELCLFLEEALCNVGKHAKGVKRIEAIGKKNEDLYILKIQDNGPGVVSYVENKGTKQLRNIAKNLGGDFKRESIFPTGTMCEISWKLRK</sequence>
<feature type="transmembrane region" description="Helical" evidence="1">
    <location>
        <begin position="387"/>
        <end position="405"/>
    </location>
</feature>
<protein>
    <submittedName>
        <fullName evidence="3">CHASE2 domain-containing protein</fullName>
    </submittedName>
</protein>
<proteinExistence type="predicted"/>
<reference evidence="3" key="1">
    <citation type="submission" date="2020-10" db="EMBL/GenBank/DDBJ databases">
        <authorList>
            <person name="Castelo-Branco R."/>
            <person name="Eusebio N."/>
            <person name="Adriana R."/>
            <person name="Vieira A."/>
            <person name="Brugerolle De Fraissinette N."/>
            <person name="Rezende De Castro R."/>
            <person name="Schneider M.P."/>
            <person name="Vasconcelos V."/>
            <person name="Leao P.N."/>
        </authorList>
    </citation>
    <scope>NUCLEOTIDE SEQUENCE</scope>
    <source>
        <strain evidence="3">LEGE 12446</strain>
    </source>
</reference>
<keyword evidence="1" id="KW-1133">Transmembrane helix</keyword>
<keyword evidence="4" id="KW-1185">Reference proteome</keyword>
<accession>A0A8J6ZN85</accession>
<comment type="caution">
    <text evidence="3">The sequence shown here is derived from an EMBL/GenBank/DDBJ whole genome shotgun (WGS) entry which is preliminary data.</text>
</comment>
<feature type="domain" description="CHASE2" evidence="2">
    <location>
        <begin position="39"/>
        <end position="346"/>
    </location>
</feature>
<evidence type="ECO:0000256" key="1">
    <source>
        <dbReference type="SAM" id="Phobius"/>
    </source>
</evidence>
<evidence type="ECO:0000313" key="4">
    <source>
        <dbReference type="Proteomes" id="UP000622533"/>
    </source>
</evidence>
<dbReference type="AlphaFoldDB" id="A0A8J6ZN85"/>
<dbReference type="InterPro" id="IPR036890">
    <property type="entry name" value="HATPase_C_sf"/>
</dbReference>